<sequence>MLLGCSIIENPEYQRMADSGTGDSTNPRVPNPSGSGMGLLAGRRTSAGLSPGRMPSIRSRDLTLGGVKKKTFAPNIIGRKAKEETKGTEGAQRRERREDRGRGRGDRGRGRGRGADLIQSHSIFEQAPAETLLKKKGVYESEREAPSMGPSIINIKKEYRESEEETKEILRKLERDNFIDDPILRSERRSCPVQLPLAVSGWGFKEEFKVKTEKVEEELEPMDTVPEEKEVVKMPEETFRPPPLPEPEVLPDLMHKWSLSKGEELFFMQLPDSLPGQPPTKESKPVKTEVQSETGQSMLIKTETQEDESEENCCSLKDLREGLIGKMLVRKSGRVQLILGQVTLDVALGTTCSFLQELVSVGTEGKGGDLTVLGHLKHKMLVIAARGTPTDGGAQNSDEARRSLLSADKDQGWAMKPHKPGSGHVTRVFS</sequence>
<dbReference type="PANTHER" id="PTHR13408">
    <property type="entry name" value="DNA-DIRECTED RNA POLYMERASE III"/>
    <property type="match status" value="1"/>
</dbReference>
<dbReference type="Proteomes" id="UP001497482">
    <property type="component" value="Chromosome 9"/>
</dbReference>
<feature type="region of interest" description="Disordered" evidence="1">
    <location>
        <begin position="408"/>
        <end position="430"/>
    </location>
</feature>
<dbReference type="InterPro" id="IPR007811">
    <property type="entry name" value="RPC4"/>
</dbReference>
<organism evidence="2 3">
    <name type="scientific">Knipowitschia caucasica</name>
    <name type="common">Caucasian dwarf goby</name>
    <name type="synonym">Pomatoschistus caucasicus</name>
    <dbReference type="NCBI Taxonomy" id="637954"/>
    <lineage>
        <taxon>Eukaryota</taxon>
        <taxon>Metazoa</taxon>
        <taxon>Chordata</taxon>
        <taxon>Craniata</taxon>
        <taxon>Vertebrata</taxon>
        <taxon>Euteleostomi</taxon>
        <taxon>Actinopterygii</taxon>
        <taxon>Neopterygii</taxon>
        <taxon>Teleostei</taxon>
        <taxon>Neoteleostei</taxon>
        <taxon>Acanthomorphata</taxon>
        <taxon>Gobiaria</taxon>
        <taxon>Gobiiformes</taxon>
        <taxon>Gobioidei</taxon>
        <taxon>Gobiidae</taxon>
        <taxon>Gobiinae</taxon>
        <taxon>Knipowitschia</taxon>
    </lineage>
</organism>
<evidence type="ECO:0000256" key="1">
    <source>
        <dbReference type="SAM" id="MobiDB-lite"/>
    </source>
</evidence>
<reference evidence="2 3" key="1">
    <citation type="submission" date="2024-04" db="EMBL/GenBank/DDBJ databases">
        <authorList>
            <person name="Waldvogel A.-M."/>
            <person name="Schoenle A."/>
        </authorList>
    </citation>
    <scope>NUCLEOTIDE SEQUENCE [LARGE SCALE GENOMIC DNA]</scope>
</reference>
<dbReference type="GO" id="GO:0003677">
    <property type="term" value="F:DNA binding"/>
    <property type="evidence" value="ECO:0007669"/>
    <property type="project" value="InterPro"/>
</dbReference>
<gene>
    <name evidence="2" type="ORF">KC01_LOCUS41950</name>
</gene>
<feature type="compositionally biased region" description="Polar residues" evidence="1">
    <location>
        <begin position="21"/>
        <end position="34"/>
    </location>
</feature>
<accession>A0AAV2MS78</accession>
<evidence type="ECO:0000313" key="3">
    <source>
        <dbReference type="Proteomes" id="UP001497482"/>
    </source>
</evidence>
<dbReference type="AlphaFoldDB" id="A0AAV2MS78"/>
<feature type="region of interest" description="Disordered" evidence="1">
    <location>
        <begin position="1"/>
        <end position="123"/>
    </location>
</feature>
<dbReference type="GO" id="GO:0005666">
    <property type="term" value="C:RNA polymerase III complex"/>
    <property type="evidence" value="ECO:0007669"/>
    <property type="project" value="InterPro"/>
</dbReference>
<keyword evidence="3" id="KW-1185">Reference proteome</keyword>
<dbReference type="PANTHER" id="PTHR13408:SF5">
    <property type="entry name" value="DNA-DIRECTED RNA POLYMERASE III SUBUNIT RPC4"/>
    <property type="match status" value="1"/>
</dbReference>
<feature type="compositionally biased region" description="Basic and acidic residues" evidence="1">
    <location>
        <begin position="80"/>
        <end position="109"/>
    </location>
</feature>
<dbReference type="Pfam" id="PF05132">
    <property type="entry name" value="RNA_pol_Rpc4"/>
    <property type="match status" value="1"/>
</dbReference>
<proteinExistence type="predicted"/>
<dbReference type="EMBL" id="OZ035831">
    <property type="protein sequence ID" value="CAL1616127.1"/>
    <property type="molecule type" value="Genomic_DNA"/>
</dbReference>
<feature type="region of interest" description="Disordered" evidence="1">
    <location>
        <begin position="273"/>
        <end position="294"/>
    </location>
</feature>
<evidence type="ECO:0008006" key="4">
    <source>
        <dbReference type="Google" id="ProtNLM"/>
    </source>
</evidence>
<dbReference type="GO" id="GO:0042797">
    <property type="term" value="P:tRNA transcription by RNA polymerase III"/>
    <property type="evidence" value="ECO:0007669"/>
    <property type="project" value="TreeGrafter"/>
</dbReference>
<protein>
    <recommendedName>
        <fullName evidence="4">DNA-directed RNA polymerase III subunit RPC4</fullName>
    </recommendedName>
</protein>
<evidence type="ECO:0000313" key="2">
    <source>
        <dbReference type="EMBL" id="CAL1616127.1"/>
    </source>
</evidence>
<name>A0AAV2MS78_KNICA</name>